<feature type="signal peptide" evidence="2">
    <location>
        <begin position="1"/>
        <end position="28"/>
    </location>
</feature>
<keyword evidence="4" id="KW-1185">Reference proteome</keyword>
<sequence length="209" mass="22426">MRAMAGCHALRCGGVAHLFLLFLPSIILERPARLAPQYPPRCTSILPRAWLSCRKPLAGNGRGHRVAQRQECAARLLGAHRNSRIAQGAMLRSRLLPLNTEGPGQLRAWSDTWRGEAALPTEGRAWPFNISARGGDLLTRYSCPVGTEPAGPSLDVPAAGNRKARARPQHSSGALGCHVRRLASTAQGTLPIGLTRASPSSTFHLALRG</sequence>
<proteinExistence type="predicted"/>
<name>A0AAJ0MBP6_9PEZI</name>
<reference evidence="3" key="2">
    <citation type="submission" date="2023-06" db="EMBL/GenBank/DDBJ databases">
        <authorList>
            <consortium name="Lawrence Berkeley National Laboratory"/>
            <person name="Haridas S."/>
            <person name="Hensen N."/>
            <person name="Bonometti L."/>
            <person name="Westerberg I."/>
            <person name="Brannstrom I.O."/>
            <person name="Guillou S."/>
            <person name="Cros-Aarteil S."/>
            <person name="Calhoun S."/>
            <person name="Kuo A."/>
            <person name="Mondo S."/>
            <person name="Pangilinan J."/>
            <person name="Riley R."/>
            <person name="Labutti K."/>
            <person name="Andreopoulos B."/>
            <person name="Lipzen A."/>
            <person name="Chen C."/>
            <person name="Yanf M."/>
            <person name="Daum C."/>
            <person name="Ng V."/>
            <person name="Clum A."/>
            <person name="Steindorff A."/>
            <person name="Ohm R."/>
            <person name="Martin F."/>
            <person name="Silar P."/>
            <person name="Natvig D."/>
            <person name="Lalanne C."/>
            <person name="Gautier V."/>
            <person name="Ament-Velasquez S.L."/>
            <person name="Kruys A."/>
            <person name="Hutchinson M.I."/>
            <person name="Powell A.J."/>
            <person name="Barry K."/>
            <person name="Miller A.N."/>
            <person name="Grigoriev I.V."/>
            <person name="Debuchy R."/>
            <person name="Gladieux P."/>
            <person name="Thoren M.H."/>
            <person name="Johannesson H."/>
        </authorList>
    </citation>
    <scope>NUCLEOTIDE SEQUENCE</scope>
    <source>
        <strain evidence="3">CBS 955.72</strain>
    </source>
</reference>
<dbReference type="AlphaFoldDB" id="A0AAJ0MBP6"/>
<keyword evidence="2" id="KW-0732">Signal</keyword>
<reference evidence="3" key="1">
    <citation type="journal article" date="2023" name="Mol. Phylogenet. Evol.">
        <title>Genome-scale phylogeny and comparative genomics of the fungal order Sordariales.</title>
        <authorList>
            <person name="Hensen N."/>
            <person name="Bonometti L."/>
            <person name="Westerberg I."/>
            <person name="Brannstrom I.O."/>
            <person name="Guillou S."/>
            <person name="Cros-Aarteil S."/>
            <person name="Calhoun S."/>
            <person name="Haridas S."/>
            <person name="Kuo A."/>
            <person name="Mondo S."/>
            <person name="Pangilinan J."/>
            <person name="Riley R."/>
            <person name="LaButti K."/>
            <person name="Andreopoulos B."/>
            <person name="Lipzen A."/>
            <person name="Chen C."/>
            <person name="Yan M."/>
            <person name="Daum C."/>
            <person name="Ng V."/>
            <person name="Clum A."/>
            <person name="Steindorff A."/>
            <person name="Ohm R.A."/>
            <person name="Martin F."/>
            <person name="Silar P."/>
            <person name="Natvig D.O."/>
            <person name="Lalanne C."/>
            <person name="Gautier V."/>
            <person name="Ament-Velasquez S.L."/>
            <person name="Kruys A."/>
            <person name="Hutchinson M.I."/>
            <person name="Powell A.J."/>
            <person name="Barry K."/>
            <person name="Miller A.N."/>
            <person name="Grigoriev I.V."/>
            <person name="Debuchy R."/>
            <person name="Gladieux P."/>
            <person name="Hiltunen Thoren M."/>
            <person name="Johannesson H."/>
        </authorList>
    </citation>
    <scope>NUCLEOTIDE SEQUENCE</scope>
    <source>
        <strain evidence="3">CBS 955.72</strain>
    </source>
</reference>
<evidence type="ECO:0000313" key="4">
    <source>
        <dbReference type="Proteomes" id="UP001275084"/>
    </source>
</evidence>
<evidence type="ECO:0000256" key="2">
    <source>
        <dbReference type="SAM" id="SignalP"/>
    </source>
</evidence>
<feature type="region of interest" description="Disordered" evidence="1">
    <location>
        <begin position="152"/>
        <end position="173"/>
    </location>
</feature>
<evidence type="ECO:0008006" key="5">
    <source>
        <dbReference type="Google" id="ProtNLM"/>
    </source>
</evidence>
<dbReference type="EMBL" id="JAUIQD010000006">
    <property type="protein sequence ID" value="KAK3347119.1"/>
    <property type="molecule type" value="Genomic_DNA"/>
</dbReference>
<protein>
    <recommendedName>
        <fullName evidence="5">Secreted protein</fullName>
    </recommendedName>
</protein>
<accession>A0AAJ0MBP6</accession>
<dbReference type="Proteomes" id="UP001275084">
    <property type="component" value="Unassembled WGS sequence"/>
</dbReference>
<evidence type="ECO:0000256" key="1">
    <source>
        <dbReference type="SAM" id="MobiDB-lite"/>
    </source>
</evidence>
<organism evidence="3 4">
    <name type="scientific">Lasiosphaeria hispida</name>
    <dbReference type="NCBI Taxonomy" id="260671"/>
    <lineage>
        <taxon>Eukaryota</taxon>
        <taxon>Fungi</taxon>
        <taxon>Dikarya</taxon>
        <taxon>Ascomycota</taxon>
        <taxon>Pezizomycotina</taxon>
        <taxon>Sordariomycetes</taxon>
        <taxon>Sordariomycetidae</taxon>
        <taxon>Sordariales</taxon>
        <taxon>Lasiosphaeriaceae</taxon>
        <taxon>Lasiosphaeria</taxon>
    </lineage>
</organism>
<feature type="chain" id="PRO_5042503363" description="Secreted protein" evidence="2">
    <location>
        <begin position="29"/>
        <end position="209"/>
    </location>
</feature>
<comment type="caution">
    <text evidence="3">The sequence shown here is derived from an EMBL/GenBank/DDBJ whole genome shotgun (WGS) entry which is preliminary data.</text>
</comment>
<evidence type="ECO:0000313" key="3">
    <source>
        <dbReference type="EMBL" id="KAK3347119.1"/>
    </source>
</evidence>
<gene>
    <name evidence="3" type="ORF">B0T25DRAFT_294697</name>
</gene>